<comment type="caution">
    <text evidence="1">The sequence shown here is derived from an EMBL/GenBank/DDBJ whole genome shotgun (WGS) entry which is preliminary data.</text>
</comment>
<reference evidence="1" key="1">
    <citation type="submission" date="2016-10" db="EMBL/GenBank/DDBJ databases">
        <title>Sequence of Gallionella enrichment culture.</title>
        <authorList>
            <person name="Poehlein A."/>
            <person name="Muehling M."/>
            <person name="Daniel R."/>
        </authorList>
    </citation>
    <scope>NUCLEOTIDE SEQUENCE</scope>
</reference>
<organism evidence="1">
    <name type="scientific">mine drainage metagenome</name>
    <dbReference type="NCBI Taxonomy" id="410659"/>
    <lineage>
        <taxon>unclassified sequences</taxon>
        <taxon>metagenomes</taxon>
        <taxon>ecological metagenomes</taxon>
    </lineage>
</organism>
<gene>
    <name evidence="1" type="ORF">GALL_319520</name>
</gene>
<dbReference type="EMBL" id="MLJW01000494">
    <property type="protein sequence ID" value="OIQ86201.1"/>
    <property type="molecule type" value="Genomic_DNA"/>
</dbReference>
<dbReference type="AlphaFoldDB" id="A0A1J5QRE5"/>
<name>A0A1J5QRE5_9ZZZZ</name>
<accession>A0A1J5QRE5</accession>
<protein>
    <submittedName>
        <fullName evidence="1">Uncharacterized protein</fullName>
    </submittedName>
</protein>
<evidence type="ECO:0000313" key="1">
    <source>
        <dbReference type="EMBL" id="OIQ86201.1"/>
    </source>
</evidence>
<proteinExistence type="predicted"/>
<sequence>MRLVVIHTSNRAVKSLPRHGSNRQRGSLSRQRRELALDVQGVAMVGKTGRGSESPHAHGATHCLRASLYAMIIIPIHNEREKNMHIGKRRLAALAAVVAACAASAQAQSCDVDDYVTKAIGIEEPWVENAGYLFAQYDHAADPQALTLAPELESRFSDRVGMELDLPAYTAQAPLGRGASAFGPLAAGLKFGALHSCDMGRGRATLLSVEVEGQYWADRNTTVLPGEGNSATLQAMWAQLWYPWFTTGEVGYTQRIGGGVASGGFVNAALGRALDSAHSVQIEVELDNQATLADGSRGFEGSVMPQFAWRPSPRWLFALGEQASLQQSALRPQWSTWLMVEREFTP</sequence>